<evidence type="ECO:0000256" key="1">
    <source>
        <dbReference type="SAM" id="SignalP"/>
    </source>
</evidence>
<organism evidence="2 3">
    <name type="scientific">Taibaiella lutea</name>
    <dbReference type="NCBI Taxonomy" id="2608001"/>
    <lineage>
        <taxon>Bacteria</taxon>
        <taxon>Pseudomonadati</taxon>
        <taxon>Bacteroidota</taxon>
        <taxon>Chitinophagia</taxon>
        <taxon>Chitinophagales</taxon>
        <taxon>Chitinophagaceae</taxon>
        <taxon>Taibaiella</taxon>
    </lineage>
</organism>
<dbReference type="InterPro" id="IPR037107">
    <property type="entry name" value="Put_OMP_sf"/>
</dbReference>
<dbReference type="InterPro" id="IPR018707">
    <property type="entry name" value="LpxR"/>
</dbReference>
<evidence type="ECO:0000313" key="3">
    <source>
        <dbReference type="Proteomes" id="UP000323632"/>
    </source>
</evidence>
<accession>A0A5M6CHB0</accession>
<protein>
    <submittedName>
        <fullName evidence="2">Lipid A deacylase LpxR family protein</fullName>
    </submittedName>
</protein>
<keyword evidence="3" id="KW-1185">Reference proteome</keyword>
<dbReference type="RefSeq" id="WP_150034032.1">
    <property type="nucleotide sequence ID" value="NZ_VWSH01000004.1"/>
</dbReference>
<dbReference type="AlphaFoldDB" id="A0A5M6CHB0"/>
<sequence>MLRFIKILCALLCLALAAKAQKDSVYHHMFRVYDNNDIFKLLGDVSDKGYTNGTGIEFYYTKDHTSRFFLDKWMPKAEAEAINTFGISVTQDMYTPSDISTSQPDVRDWPYSGALYFTHSLHSYNPLKKYKISSEIVSGVMGKGALTKQMQTFIHSFIASDKPSGWGKTYPTDVLLNINLNYEHAIWSAPYLEILGGGNAMLGTMLDGASAYSYIRVGKMVPYFDNFISRFAKPFGQKNHLQFYLFAKPMLEWIAYDAVLQGGVFEGKSDYYKDSNALKANHDVSRSIEYGLSLSFGPVGLSFSQTTMSRLEDGLQHQRVGSLAVQVAF</sequence>
<evidence type="ECO:0000313" key="2">
    <source>
        <dbReference type="EMBL" id="KAA5532529.1"/>
    </source>
</evidence>
<proteinExistence type="predicted"/>
<comment type="caution">
    <text evidence="2">The sequence shown here is derived from an EMBL/GenBank/DDBJ whole genome shotgun (WGS) entry which is preliminary data.</text>
</comment>
<keyword evidence="1" id="KW-0732">Signal</keyword>
<reference evidence="2 3" key="1">
    <citation type="submission" date="2019-09" db="EMBL/GenBank/DDBJ databases">
        <title>Genome sequence and assembly of Taibaiella sp.</title>
        <authorList>
            <person name="Chhetri G."/>
        </authorList>
    </citation>
    <scope>NUCLEOTIDE SEQUENCE [LARGE SCALE GENOMIC DNA]</scope>
    <source>
        <strain evidence="2 3">KVB11</strain>
    </source>
</reference>
<dbReference type="Pfam" id="PF09982">
    <property type="entry name" value="LpxR"/>
    <property type="match status" value="1"/>
</dbReference>
<gene>
    <name evidence="2" type="ORF">F0919_17245</name>
</gene>
<dbReference type="EMBL" id="VWSH01000004">
    <property type="protein sequence ID" value="KAA5532529.1"/>
    <property type="molecule type" value="Genomic_DNA"/>
</dbReference>
<dbReference type="Gene3D" id="2.40.128.140">
    <property type="entry name" value="Outer membrane protein"/>
    <property type="match status" value="1"/>
</dbReference>
<dbReference type="Proteomes" id="UP000323632">
    <property type="component" value="Unassembled WGS sequence"/>
</dbReference>
<name>A0A5M6CHB0_9BACT</name>
<feature type="chain" id="PRO_5024453643" evidence="1">
    <location>
        <begin position="21"/>
        <end position="329"/>
    </location>
</feature>
<feature type="signal peptide" evidence="1">
    <location>
        <begin position="1"/>
        <end position="20"/>
    </location>
</feature>